<evidence type="ECO:0000256" key="2">
    <source>
        <dbReference type="ARBA" id="ARBA00001966"/>
    </source>
</evidence>
<comment type="similarity">
    <text evidence="3">In the N-terminal section; belongs to the NADH:flavin oxidoreductase/NADH oxidase family.</text>
</comment>
<sequence length="1157" mass="128029">MYENLFKPIKIRGMELKNRIIMPAMGTKFSGKASYVTDQLICYHVKRAEGGTGLNIVEVSSVHTPSAPRGFLSIAEDEYIPGLKKLTDAIHNAGGKAGIQLWQGSIAVSMDRTAQILVASDMPISAEITIPGITVEQIAEIVECYGKAAKRAVEAGFDCIEVHLAHNYLPHSFLSGGINRRTDEYGGSLENRARFPLEIIRAVRENISEEMPVLIRIDAHDDYLEGGLTIEEVIEFCKMAKEEGADVLDVSRGNIISAGAKYEVPPIDLPRGFNIENAARIRKETGMLTIGVGRLNTPDIAERILEEEKVDMVVMGRAQLADAQFVTKVKEGRLDDIDYCVGCNQGCLDGFADMDCLHITCLRNPALGREEECQITNTDKPETVLIAGGGIAGLEAAIILKQRGHNPILCEASDKLGGQFLTAGEAPRKEEMKMAVQSMENKARGLGVDIRINTPVTAELIRQIKPHTVFNAIGAEPLIPNIPGVDLPFVVNSHDVLNGDAKPAGNVVVIGGGMVGMEVAEYLAEKGCKVTDLEMAEDFCMDMGSARKICVTESVYASGIVPVTNVTVTAVEDGKVLGVKEGKEVEYPCDCAVMAIGSKSRSGKELEEAALAVGAGYMVMGDAGMARRAINATREAMDAALTFDDPKVHEEVSRPKKVVLLTGATGTMGEETMKQLLDRSNRFKVRALARPSDKNRALMKKYACPSLEIIWGDMVDYDTVKRGVDGADYVLHIGAMVSPAADKYPEETLYTNIGSTLNIIKAIKEQPDPDKVHFVYIGTVAMTGGRTDPIHWGRVGDPMNPSIFDYYALSKVFSELAVFESGLKHWVSIRQTGQHPSSEGAADEPIQFHIDPNNVLEWSTSIESGICMANICEDWVPESFWKKGYNLSSGAGYRLTSWELWDINVGAFGMGLKDLFDAKMLAPYNFHGHYYTDADKLDDIIHFRCIPAKQYWDGVKDEMRRMAENPMIRTAFPTKEQMREKLIQVGHKRMGTYWMFKNNEEDWVRAFFGSREKQKEIKGFDEGFELYHPSEEPTYLNHGYDEEKGIENLTLEDLKKAAQFRGGECLAEEVTDIYTPIRWKCADGHEFEMSVNAVLQGGHWCPECLSREWKYGQVAKKNPFYAQVWFPLHGDGDDYVIPMEYSAYDIANELKIKLGLN</sequence>
<dbReference type="SUPFAM" id="SSF51905">
    <property type="entry name" value="FAD/NAD(P)-binding domain"/>
    <property type="match status" value="1"/>
</dbReference>
<keyword evidence="14" id="KW-1185">Reference proteome</keyword>
<comment type="cofactor">
    <cofactor evidence="1">
        <name>FMN</name>
        <dbReference type="ChEBI" id="CHEBI:58210"/>
    </cofactor>
</comment>
<dbReference type="GO" id="GO:0046872">
    <property type="term" value="F:metal ion binding"/>
    <property type="evidence" value="ECO:0007669"/>
    <property type="project" value="UniProtKB-KW"/>
</dbReference>
<evidence type="ECO:0000313" key="13">
    <source>
        <dbReference type="EMBL" id="SUQ14986.1"/>
    </source>
</evidence>
<feature type="domain" description="NADH:flavin oxidoreductase/NADH oxidase N-terminal" evidence="10">
    <location>
        <begin position="4"/>
        <end position="335"/>
    </location>
</feature>
<dbReference type="GO" id="GO:0051536">
    <property type="term" value="F:iron-sulfur cluster binding"/>
    <property type="evidence" value="ECO:0007669"/>
    <property type="project" value="UniProtKB-KW"/>
</dbReference>
<dbReference type="AlphaFoldDB" id="A0A315ZTK9"/>
<dbReference type="Pfam" id="PF07992">
    <property type="entry name" value="Pyr_redox_2"/>
    <property type="match status" value="1"/>
</dbReference>
<gene>
    <name evidence="13" type="ORF">SAMN05216529_10937</name>
</gene>
<evidence type="ECO:0000256" key="1">
    <source>
        <dbReference type="ARBA" id="ARBA00001917"/>
    </source>
</evidence>
<comment type="cofactor">
    <cofactor evidence="2">
        <name>[4Fe-4S] cluster</name>
        <dbReference type="ChEBI" id="CHEBI:49883"/>
    </cofactor>
</comment>
<dbReference type="InterPro" id="IPR036291">
    <property type="entry name" value="NAD(P)-bd_dom_sf"/>
</dbReference>
<evidence type="ECO:0000256" key="7">
    <source>
        <dbReference type="ARBA" id="ARBA00023002"/>
    </source>
</evidence>
<evidence type="ECO:0000313" key="14">
    <source>
        <dbReference type="Proteomes" id="UP000254051"/>
    </source>
</evidence>
<keyword evidence="5" id="KW-0288">FMN</keyword>
<dbReference type="Gene3D" id="3.50.50.60">
    <property type="entry name" value="FAD/NAD(P)-binding domain"/>
    <property type="match status" value="1"/>
</dbReference>
<evidence type="ECO:0000259" key="12">
    <source>
        <dbReference type="Pfam" id="PF07992"/>
    </source>
</evidence>
<keyword evidence="7" id="KW-0560">Oxidoreductase</keyword>
<accession>A0A315ZTK9</accession>
<evidence type="ECO:0000256" key="8">
    <source>
        <dbReference type="ARBA" id="ARBA00023004"/>
    </source>
</evidence>
<evidence type="ECO:0000259" key="10">
    <source>
        <dbReference type="Pfam" id="PF00724"/>
    </source>
</evidence>
<dbReference type="GO" id="GO:0016491">
    <property type="term" value="F:oxidoreductase activity"/>
    <property type="evidence" value="ECO:0007669"/>
    <property type="project" value="UniProtKB-KW"/>
</dbReference>
<dbReference type="Gene3D" id="3.40.50.720">
    <property type="entry name" value="NAD(P)-binding Rossmann-like Domain"/>
    <property type="match status" value="2"/>
</dbReference>
<dbReference type="GO" id="GO:0010181">
    <property type="term" value="F:FMN binding"/>
    <property type="evidence" value="ECO:0007669"/>
    <property type="project" value="InterPro"/>
</dbReference>
<evidence type="ECO:0000256" key="5">
    <source>
        <dbReference type="ARBA" id="ARBA00022643"/>
    </source>
</evidence>
<organism evidence="13 14">
    <name type="scientific">Faecalicatena contorta</name>
    <dbReference type="NCBI Taxonomy" id="39482"/>
    <lineage>
        <taxon>Bacteria</taxon>
        <taxon>Bacillati</taxon>
        <taxon>Bacillota</taxon>
        <taxon>Clostridia</taxon>
        <taxon>Lachnospirales</taxon>
        <taxon>Lachnospiraceae</taxon>
        <taxon>Faecalicatena</taxon>
    </lineage>
</organism>
<dbReference type="InterPro" id="IPR036188">
    <property type="entry name" value="FAD/NAD-bd_sf"/>
</dbReference>
<dbReference type="InterPro" id="IPR001155">
    <property type="entry name" value="OxRdtase_FMN_N"/>
</dbReference>
<keyword evidence="4" id="KW-0285">Flavoprotein</keyword>
<dbReference type="InterPro" id="IPR023753">
    <property type="entry name" value="FAD/NAD-binding_dom"/>
</dbReference>
<dbReference type="PRINTS" id="PR00368">
    <property type="entry name" value="FADPNR"/>
</dbReference>
<dbReference type="EMBL" id="UHJJ01000009">
    <property type="protein sequence ID" value="SUQ14986.1"/>
    <property type="molecule type" value="Genomic_DNA"/>
</dbReference>
<dbReference type="PANTHER" id="PTHR42917:SF2">
    <property type="entry name" value="2,4-DIENOYL-COA REDUCTASE [(2E)-ENOYL-COA-PRODUCING]"/>
    <property type="match status" value="1"/>
</dbReference>
<keyword evidence="8" id="KW-0408">Iron</keyword>
<dbReference type="Pfam" id="PF00724">
    <property type="entry name" value="Oxidored_FMN"/>
    <property type="match status" value="1"/>
</dbReference>
<dbReference type="RefSeq" id="WP_109712391.1">
    <property type="nucleotide sequence ID" value="NZ_QGDS01000009.1"/>
</dbReference>
<dbReference type="SUPFAM" id="SSF51735">
    <property type="entry name" value="NAD(P)-binding Rossmann-fold domains"/>
    <property type="match status" value="1"/>
</dbReference>
<dbReference type="Pfam" id="PF01370">
    <property type="entry name" value="Epimerase"/>
    <property type="match status" value="1"/>
</dbReference>
<reference evidence="14" key="1">
    <citation type="submission" date="2017-07" db="EMBL/GenBank/DDBJ databases">
        <authorList>
            <person name="Varghese N."/>
            <person name="Submissions S."/>
        </authorList>
    </citation>
    <scope>NUCLEOTIDE SEQUENCE [LARGE SCALE GENOMIC DNA]</scope>
    <source>
        <strain evidence="14">NLAE-zl-C134</strain>
    </source>
</reference>
<keyword evidence="9" id="KW-0411">Iron-sulfur</keyword>
<dbReference type="Proteomes" id="UP000254051">
    <property type="component" value="Unassembled WGS sequence"/>
</dbReference>
<proteinExistence type="inferred from homology"/>
<dbReference type="InterPro" id="IPR001509">
    <property type="entry name" value="Epimerase_deHydtase"/>
</dbReference>
<dbReference type="InterPro" id="IPR051793">
    <property type="entry name" value="NADH:flavin_oxidoreductase"/>
</dbReference>
<dbReference type="OrthoDB" id="9772736at2"/>
<evidence type="ECO:0000256" key="9">
    <source>
        <dbReference type="ARBA" id="ARBA00023014"/>
    </source>
</evidence>
<dbReference type="PANTHER" id="PTHR42917">
    <property type="entry name" value="2,4-DIENOYL-COA REDUCTASE"/>
    <property type="match status" value="1"/>
</dbReference>
<keyword evidence="6" id="KW-0479">Metal-binding</keyword>
<evidence type="ECO:0000259" key="11">
    <source>
        <dbReference type="Pfam" id="PF01370"/>
    </source>
</evidence>
<evidence type="ECO:0000256" key="3">
    <source>
        <dbReference type="ARBA" id="ARBA00011048"/>
    </source>
</evidence>
<dbReference type="Gene3D" id="3.20.20.70">
    <property type="entry name" value="Aldolase class I"/>
    <property type="match status" value="1"/>
</dbReference>
<feature type="domain" description="FAD/NAD(P)-binding" evidence="12">
    <location>
        <begin position="384"/>
        <end position="619"/>
    </location>
</feature>
<evidence type="ECO:0000256" key="6">
    <source>
        <dbReference type="ARBA" id="ARBA00022723"/>
    </source>
</evidence>
<dbReference type="InterPro" id="IPR013785">
    <property type="entry name" value="Aldolase_TIM"/>
</dbReference>
<protein>
    <submittedName>
        <fullName evidence="13">2,4-dienoyl-CoA reductase</fullName>
    </submittedName>
</protein>
<evidence type="ECO:0000256" key="4">
    <source>
        <dbReference type="ARBA" id="ARBA00022630"/>
    </source>
</evidence>
<dbReference type="CDD" id="cd02803">
    <property type="entry name" value="OYE_like_FMN_family"/>
    <property type="match status" value="1"/>
</dbReference>
<dbReference type="SUPFAM" id="SSF51395">
    <property type="entry name" value="FMN-linked oxidoreductases"/>
    <property type="match status" value="1"/>
</dbReference>
<name>A0A315ZTK9_9FIRM</name>
<feature type="domain" description="NAD-dependent epimerase/dehydratase" evidence="11">
    <location>
        <begin position="659"/>
        <end position="819"/>
    </location>
</feature>